<dbReference type="SUPFAM" id="SSF57667">
    <property type="entry name" value="beta-beta-alpha zinc fingers"/>
    <property type="match status" value="1"/>
</dbReference>
<evidence type="ECO:0000256" key="3">
    <source>
        <dbReference type="ARBA" id="ARBA00022737"/>
    </source>
</evidence>
<dbReference type="EMBL" id="KV878217">
    <property type="protein sequence ID" value="OJJ30434.1"/>
    <property type="molecule type" value="Genomic_DNA"/>
</dbReference>
<keyword evidence="6" id="KW-0539">Nucleus</keyword>
<feature type="domain" description="C2H2-type" evidence="8">
    <location>
        <begin position="11"/>
        <end position="38"/>
    </location>
</feature>
<organism evidence="9 10">
    <name type="scientific">Aspergillus wentii DTO 134E9</name>
    <dbReference type="NCBI Taxonomy" id="1073089"/>
    <lineage>
        <taxon>Eukaryota</taxon>
        <taxon>Fungi</taxon>
        <taxon>Dikarya</taxon>
        <taxon>Ascomycota</taxon>
        <taxon>Pezizomycotina</taxon>
        <taxon>Eurotiomycetes</taxon>
        <taxon>Eurotiomycetidae</taxon>
        <taxon>Eurotiales</taxon>
        <taxon>Aspergillaceae</taxon>
        <taxon>Aspergillus</taxon>
        <taxon>Aspergillus subgen. Cremei</taxon>
    </lineage>
</organism>
<evidence type="ECO:0000259" key="8">
    <source>
        <dbReference type="PROSITE" id="PS50157"/>
    </source>
</evidence>
<accession>A0A1L9R694</accession>
<gene>
    <name evidence="9" type="ORF">ASPWEDRAFT_711356</name>
</gene>
<protein>
    <recommendedName>
        <fullName evidence="8">C2H2-type domain-containing protein</fullName>
    </recommendedName>
</protein>
<evidence type="ECO:0000313" key="9">
    <source>
        <dbReference type="EMBL" id="OJJ30434.1"/>
    </source>
</evidence>
<dbReference type="GO" id="GO:0000981">
    <property type="term" value="F:DNA-binding transcription factor activity, RNA polymerase II-specific"/>
    <property type="evidence" value="ECO:0007669"/>
    <property type="project" value="InterPro"/>
</dbReference>
<dbReference type="PANTHER" id="PTHR40626:SF11">
    <property type="entry name" value="ZINC FINGER PROTEIN YPR022C"/>
    <property type="match status" value="1"/>
</dbReference>
<sequence>MPRNTRSRKERTCSWCSQSFTKDEHLARHIRTHTREKPFVCDECERAFSRHDSLLRHTRSHQLRSSQPVRIQAASVSEDTVAGSEQSGQIMRNSVPPSLHGLDGDIAEPLQQPASHVGENISCAGNRSEALPLFARLPGNAVDLDSAGIVAQDAGLFNTAGPGTGVDSYMGDIGVGSSNDGTIWDFDAASLPPAWLASEDFDLNALNSSIMASTTNWFLQPDSQNNVEATNYVIQPSTSIDSTRREDIIRQQWFTFIGDIENGYDTPDVVPEKTQVDEAYRESLADKLYQQVPALPLPSTDFLNLCIQMYFTRFDPIFPIVHAPTFRPSAQSSLLLISICSVGSLFVGSSYATSQGIKIFETLHKAILASWERYISGGEAEAMAMIQAALIGQTFGLLSERPKDLLTVHTFHGTFVAWSRCHAPKRKQVTDNIVYDELAENPEKAWKTWIRAEEWNRLVAGIHIHDVEVSELFLTEPFIRHTPSKKPNIAEDSLWTAPTAGEWCKIMKNRSSTSAPSERRQTYNQASLFSSGLSRYIELEEIAASIAEDRSTDSLDMSKKYESLVQFYNSHLKSKESRAADPYCLQVLWHFIFISLYVDFNHLELALGKEGFDEAQRHVDYAREWACSRNGRRCALHGALILRNLEMMRLGTEPAIHVPRIVFRTAIVWFCYTKFASADSDTSHQAVDFPELTKMGINTQRLLFEANGLKPTRPQTPESSTLCGLVDILQRVGHWDISRKFASILTLLMEDKTGL</sequence>
<evidence type="ECO:0000256" key="5">
    <source>
        <dbReference type="ARBA" id="ARBA00022833"/>
    </source>
</evidence>
<dbReference type="CDD" id="cd12148">
    <property type="entry name" value="fungal_TF_MHR"/>
    <property type="match status" value="1"/>
</dbReference>
<dbReference type="GO" id="GO:0005634">
    <property type="term" value="C:nucleus"/>
    <property type="evidence" value="ECO:0007669"/>
    <property type="project" value="UniProtKB-SubCell"/>
</dbReference>
<dbReference type="FunFam" id="3.30.160.60:FF:002343">
    <property type="entry name" value="Zinc finger protein 33A"/>
    <property type="match status" value="1"/>
</dbReference>
<dbReference type="SMART" id="SM00355">
    <property type="entry name" value="ZnF_C2H2"/>
    <property type="match status" value="2"/>
</dbReference>
<dbReference type="RefSeq" id="XP_040684111.1">
    <property type="nucleotide sequence ID" value="XM_040839162.1"/>
</dbReference>
<dbReference type="Pfam" id="PF04082">
    <property type="entry name" value="Fungal_trans"/>
    <property type="match status" value="1"/>
</dbReference>
<dbReference type="STRING" id="1073089.A0A1L9R694"/>
<dbReference type="PANTHER" id="PTHR40626">
    <property type="entry name" value="MIP31509P"/>
    <property type="match status" value="1"/>
</dbReference>
<dbReference type="PROSITE" id="PS50157">
    <property type="entry name" value="ZINC_FINGER_C2H2_2"/>
    <property type="match status" value="2"/>
</dbReference>
<dbReference type="GO" id="GO:0008270">
    <property type="term" value="F:zinc ion binding"/>
    <property type="evidence" value="ECO:0007669"/>
    <property type="project" value="UniProtKB-KW"/>
</dbReference>
<feature type="domain" description="C2H2-type" evidence="8">
    <location>
        <begin position="39"/>
        <end position="66"/>
    </location>
</feature>
<evidence type="ECO:0000256" key="2">
    <source>
        <dbReference type="ARBA" id="ARBA00022723"/>
    </source>
</evidence>
<dbReference type="OrthoDB" id="10018191at2759"/>
<dbReference type="Pfam" id="PF00096">
    <property type="entry name" value="zf-C2H2"/>
    <property type="match status" value="2"/>
</dbReference>
<evidence type="ECO:0000256" key="7">
    <source>
        <dbReference type="PROSITE-ProRule" id="PRU00042"/>
    </source>
</evidence>
<keyword evidence="10" id="KW-1185">Reference proteome</keyword>
<dbReference type="InterPro" id="IPR007219">
    <property type="entry name" value="XnlR_reg_dom"/>
</dbReference>
<dbReference type="AlphaFoldDB" id="A0A1L9R694"/>
<dbReference type="PROSITE" id="PS00028">
    <property type="entry name" value="ZINC_FINGER_C2H2_1"/>
    <property type="match status" value="2"/>
</dbReference>
<evidence type="ECO:0000313" key="10">
    <source>
        <dbReference type="Proteomes" id="UP000184383"/>
    </source>
</evidence>
<proteinExistence type="predicted"/>
<evidence type="ECO:0000256" key="6">
    <source>
        <dbReference type="ARBA" id="ARBA00023242"/>
    </source>
</evidence>
<dbReference type="InterPro" id="IPR036236">
    <property type="entry name" value="Znf_C2H2_sf"/>
</dbReference>
<keyword evidence="5" id="KW-0862">Zinc</keyword>
<dbReference type="InterPro" id="IPR051059">
    <property type="entry name" value="VerF-like"/>
</dbReference>
<evidence type="ECO:0000256" key="1">
    <source>
        <dbReference type="ARBA" id="ARBA00004123"/>
    </source>
</evidence>
<reference evidence="10" key="1">
    <citation type="journal article" date="2017" name="Genome Biol.">
        <title>Comparative genomics reveals high biological diversity and specific adaptations in the industrially and medically important fungal genus Aspergillus.</title>
        <authorList>
            <person name="de Vries R.P."/>
            <person name="Riley R."/>
            <person name="Wiebenga A."/>
            <person name="Aguilar-Osorio G."/>
            <person name="Amillis S."/>
            <person name="Uchima C.A."/>
            <person name="Anderluh G."/>
            <person name="Asadollahi M."/>
            <person name="Askin M."/>
            <person name="Barry K."/>
            <person name="Battaglia E."/>
            <person name="Bayram O."/>
            <person name="Benocci T."/>
            <person name="Braus-Stromeyer S.A."/>
            <person name="Caldana C."/>
            <person name="Canovas D."/>
            <person name="Cerqueira G.C."/>
            <person name="Chen F."/>
            <person name="Chen W."/>
            <person name="Choi C."/>
            <person name="Clum A."/>
            <person name="Dos Santos R.A."/>
            <person name="Damasio A.R."/>
            <person name="Diallinas G."/>
            <person name="Emri T."/>
            <person name="Fekete E."/>
            <person name="Flipphi M."/>
            <person name="Freyberg S."/>
            <person name="Gallo A."/>
            <person name="Gournas C."/>
            <person name="Habgood R."/>
            <person name="Hainaut M."/>
            <person name="Harispe M.L."/>
            <person name="Henrissat B."/>
            <person name="Hilden K.S."/>
            <person name="Hope R."/>
            <person name="Hossain A."/>
            <person name="Karabika E."/>
            <person name="Karaffa L."/>
            <person name="Karanyi Z."/>
            <person name="Krasevec N."/>
            <person name="Kuo A."/>
            <person name="Kusch H."/>
            <person name="LaButti K."/>
            <person name="Lagendijk E.L."/>
            <person name="Lapidus A."/>
            <person name="Levasseur A."/>
            <person name="Lindquist E."/>
            <person name="Lipzen A."/>
            <person name="Logrieco A.F."/>
            <person name="MacCabe A."/>
            <person name="Maekelae M.R."/>
            <person name="Malavazi I."/>
            <person name="Melin P."/>
            <person name="Meyer V."/>
            <person name="Mielnichuk N."/>
            <person name="Miskei M."/>
            <person name="Molnar A.P."/>
            <person name="Mule G."/>
            <person name="Ngan C.Y."/>
            <person name="Orejas M."/>
            <person name="Orosz E."/>
            <person name="Ouedraogo J.P."/>
            <person name="Overkamp K.M."/>
            <person name="Park H.-S."/>
            <person name="Perrone G."/>
            <person name="Piumi F."/>
            <person name="Punt P.J."/>
            <person name="Ram A.F."/>
            <person name="Ramon A."/>
            <person name="Rauscher S."/>
            <person name="Record E."/>
            <person name="Riano-Pachon D.M."/>
            <person name="Robert V."/>
            <person name="Roehrig J."/>
            <person name="Ruller R."/>
            <person name="Salamov A."/>
            <person name="Salih N.S."/>
            <person name="Samson R.A."/>
            <person name="Sandor E."/>
            <person name="Sanguinetti M."/>
            <person name="Schuetze T."/>
            <person name="Sepcic K."/>
            <person name="Shelest E."/>
            <person name="Sherlock G."/>
            <person name="Sophianopoulou V."/>
            <person name="Squina F.M."/>
            <person name="Sun H."/>
            <person name="Susca A."/>
            <person name="Todd R.B."/>
            <person name="Tsang A."/>
            <person name="Unkles S.E."/>
            <person name="van de Wiele N."/>
            <person name="van Rossen-Uffink D."/>
            <person name="Oliveira J.V."/>
            <person name="Vesth T.C."/>
            <person name="Visser J."/>
            <person name="Yu J.-H."/>
            <person name="Zhou M."/>
            <person name="Andersen M.R."/>
            <person name="Archer D.B."/>
            <person name="Baker S.E."/>
            <person name="Benoit I."/>
            <person name="Brakhage A.A."/>
            <person name="Braus G.H."/>
            <person name="Fischer R."/>
            <person name="Frisvad J.C."/>
            <person name="Goldman G.H."/>
            <person name="Houbraken J."/>
            <person name="Oakley B."/>
            <person name="Pocsi I."/>
            <person name="Scazzocchio C."/>
            <person name="Seiboth B."/>
            <person name="vanKuyk P.A."/>
            <person name="Wortman J."/>
            <person name="Dyer P.S."/>
            <person name="Grigoriev I.V."/>
        </authorList>
    </citation>
    <scope>NUCLEOTIDE SEQUENCE [LARGE SCALE GENOMIC DNA]</scope>
    <source>
        <strain evidence="10">DTO 134E9</strain>
    </source>
</reference>
<comment type="subcellular location">
    <subcellularLocation>
        <location evidence="1">Nucleus</location>
    </subcellularLocation>
</comment>
<evidence type="ECO:0000256" key="4">
    <source>
        <dbReference type="ARBA" id="ARBA00022771"/>
    </source>
</evidence>
<keyword evidence="3" id="KW-0677">Repeat</keyword>
<keyword evidence="2" id="KW-0479">Metal-binding</keyword>
<dbReference type="InterPro" id="IPR013087">
    <property type="entry name" value="Znf_C2H2_type"/>
</dbReference>
<name>A0A1L9R694_ASPWE</name>
<dbReference type="GO" id="GO:0000978">
    <property type="term" value="F:RNA polymerase II cis-regulatory region sequence-specific DNA binding"/>
    <property type="evidence" value="ECO:0007669"/>
    <property type="project" value="InterPro"/>
</dbReference>
<dbReference type="GO" id="GO:0006351">
    <property type="term" value="P:DNA-templated transcription"/>
    <property type="evidence" value="ECO:0007669"/>
    <property type="project" value="InterPro"/>
</dbReference>
<dbReference type="Gene3D" id="3.30.160.60">
    <property type="entry name" value="Classic Zinc Finger"/>
    <property type="match status" value="2"/>
</dbReference>
<dbReference type="GeneID" id="63755010"/>
<dbReference type="VEuPathDB" id="FungiDB:ASPWEDRAFT_711356"/>
<dbReference type="Proteomes" id="UP000184383">
    <property type="component" value="Unassembled WGS sequence"/>
</dbReference>
<dbReference type="GO" id="GO:0000785">
    <property type="term" value="C:chromatin"/>
    <property type="evidence" value="ECO:0007669"/>
    <property type="project" value="TreeGrafter"/>
</dbReference>
<keyword evidence="4 7" id="KW-0863">Zinc-finger</keyword>